<evidence type="ECO:0000256" key="1">
    <source>
        <dbReference type="SAM" id="MobiDB-lite"/>
    </source>
</evidence>
<dbReference type="Proteomes" id="UP000799536">
    <property type="component" value="Unassembled WGS sequence"/>
</dbReference>
<name>A0A9P4MM22_9PLEO</name>
<dbReference type="EMBL" id="ML994197">
    <property type="protein sequence ID" value="KAF2197799.1"/>
    <property type="molecule type" value="Genomic_DNA"/>
</dbReference>
<organism evidence="2 3">
    <name type="scientific">Delitschia confertaspora ATCC 74209</name>
    <dbReference type="NCBI Taxonomy" id="1513339"/>
    <lineage>
        <taxon>Eukaryota</taxon>
        <taxon>Fungi</taxon>
        <taxon>Dikarya</taxon>
        <taxon>Ascomycota</taxon>
        <taxon>Pezizomycotina</taxon>
        <taxon>Dothideomycetes</taxon>
        <taxon>Pleosporomycetidae</taxon>
        <taxon>Pleosporales</taxon>
        <taxon>Delitschiaceae</taxon>
        <taxon>Delitschia</taxon>
    </lineage>
</organism>
<sequence>MAGSRRRSRFDTAVLQELPSQAGQVDAQERRSEAGDGEGDGDKNFGDDGTTTTTTTTAATATLTTTQSPCSITQSDKGAIVAQHAPDRDGDTSMPSPPPEGSNQDASQLVQGVCKNPKCEKVIGEFFNSWHSFTSSYFLPSLPGSYNCKLEKRDKPKTANRDTALRGW</sequence>
<feature type="compositionally biased region" description="Polar residues" evidence="1">
    <location>
        <begin position="67"/>
        <end position="76"/>
    </location>
</feature>
<dbReference type="AlphaFoldDB" id="A0A9P4MM22"/>
<protein>
    <submittedName>
        <fullName evidence="2">Uncharacterized protein</fullName>
    </submittedName>
</protein>
<feature type="compositionally biased region" description="Basic and acidic residues" evidence="1">
    <location>
        <begin position="27"/>
        <end position="46"/>
    </location>
</feature>
<gene>
    <name evidence="2" type="ORF">GQ43DRAFT_434837</name>
</gene>
<evidence type="ECO:0000313" key="3">
    <source>
        <dbReference type="Proteomes" id="UP000799536"/>
    </source>
</evidence>
<accession>A0A9P4MM22</accession>
<evidence type="ECO:0000313" key="2">
    <source>
        <dbReference type="EMBL" id="KAF2197799.1"/>
    </source>
</evidence>
<feature type="region of interest" description="Disordered" evidence="1">
    <location>
        <begin position="1"/>
        <end position="108"/>
    </location>
</feature>
<keyword evidence="3" id="KW-1185">Reference proteome</keyword>
<feature type="compositionally biased region" description="Low complexity" evidence="1">
    <location>
        <begin position="50"/>
        <end position="66"/>
    </location>
</feature>
<proteinExistence type="predicted"/>
<comment type="caution">
    <text evidence="2">The sequence shown here is derived from an EMBL/GenBank/DDBJ whole genome shotgun (WGS) entry which is preliminary data.</text>
</comment>
<reference evidence="2" key="1">
    <citation type="journal article" date="2020" name="Stud. Mycol.">
        <title>101 Dothideomycetes genomes: a test case for predicting lifestyles and emergence of pathogens.</title>
        <authorList>
            <person name="Haridas S."/>
            <person name="Albert R."/>
            <person name="Binder M."/>
            <person name="Bloem J."/>
            <person name="Labutti K."/>
            <person name="Salamov A."/>
            <person name="Andreopoulos B."/>
            <person name="Baker S."/>
            <person name="Barry K."/>
            <person name="Bills G."/>
            <person name="Bluhm B."/>
            <person name="Cannon C."/>
            <person name="Castanera R."/>
            <person name="Culley D."/>
            <person name="Daum C."/>
            <person name="Ezra D."/>
            <person name="Gonzalez J."/>
            <person name="Henrissat B."/>
            <person name="Kuo A."/>
            <person name="Liang C."/>
            <person name="Lipzen A."/>
            <person name="Lutzoni F."/>
            <person name="Magnuson J."/>
            <person name="Mondo S."/>
            <person name="Nolan M."/>
            <person name="Ohm R."/>
            <person name="Pangilinan J."/>
            <person name="Park H.-J."/>
            <person name="Ramirez L."/>
            <person name="Alfaro M."/>
            <person name="Sun H."/>
            <person name="Tritt A."/>
            <person name="Yoshinaga Y."/>
            <person name="Zwiers L.-H."/>
            <person name="Turgeon B."/>
            <person name="Goodwin S."/>
            <person name="Spatafora J."/>
            <person name="Crous P."/>
            <person name="Grigoriev I."/>
        </authorList>
    </citation>
    <scope>NUCLEOTIDE SEQUENCE</scope>
    <source>
        <strain evidence="2">ATCC 74209</strain>
    </source>
</reference>